<dbReference type="SUPFAM" id="SSF56300">
    <property type="entry name" value="Metallo-dependent phosphatases"/>
    <property type="match status" value="1"/>
</dbReference>
<dbReference type="InterPro" id="IPR041796">
    <property type="entry name" value="Mre11_N"/>
</dbReference>
<evidence type="ECO:0000256" key="8">
    <source>
        <dbReference type="ARBA" id="ARBA00022759"/>
    </source>
</evidence>
<sequence length="645" mass="70834">MEKDGIRGSDTFKTLEEILCLGQGHKVDFILQGGDLFHEVRPSIRCLNEVLRLCRTHCLDESPVQFELLSNPALIFANTSYPGVNYLDSNLNIGLPIFAIHGNHDDPSGFGSVCPPDLLHTCGFINLFGKFDNVEELEVSPLLFRKGSTNLAIYGIGAIREERLHRLFRDNKVTFLRPDQGEWFSIAVIHQNRVRHGPTGYLPENFLPSFLDLVPEWNGTGNFYVIQPGSSVATSLSEGEAVEKFVFEEVVLKDELSEVDVNSPDVGLRVEQLCTARIQAAINQAVVVTAESRQQERVVKAEEGASEAMIFKQPSEPLVRLRVDTSGGFERFSALRFGQKFVGLVANPKDLITFTTKRDDATCRGTAVNSTAFSQPGTGLNSATERGGFSVNDVEFFISRYFASNSKLQLELLTEVEMATALRHFVIGADNEAIHTTVAKMMAQTRGHLAEVRCGEEEIVPEVMRFANIRRKAEVDNKTASGGPPMHESTPSAPVIDAGSVKTESIEEAISDTSASTRRRLKRITNPFVAASSDESPGETEDQMLLNIIEEVSGDGGNAFRTSCDRPTSSAHSVSEKQTSTVRGRGRGRRGLGGKAPRRGFGLTRRAAAAIPEISDTEAICIDSGESNDFGGISFDFRRKRGRRR</sequence>
<dbReference type="PANTHER" id="PTHR10139">
    <property type="entry name" value="DOUBLE-STRAND BREAK REPAIR PROTEIN MRE11"/>
    <property type="match status" value="1"/>
</dbReference>
<dbReference type="eggNOG" id="KOG2310">
    <property type="taxonomic scope" value="Eukaryota"/>
</dbReference>
<keyword evidence="7" id="KW-0479">Metal-binding</keyword>
<dbReference type="InterPro" id="IPR004843">
    <property type="entry name" value="Calcineurin-like_PHP"/>
</dbReference>
<dbReference type="GO" id="GO:0097552">
    <property type="term" value="P:mitochondrial double-strand break repair via homologous recombination"/>
    <property type="evidence" value="ECO:0007669"/>
    <property type="project" value="TreeGrafter"/>
</dbReference>
<keyword evidence="5" id="KW-0158">Chromosome</keyword>
<evidence type="ECO:0000256" key="9">
    <source>
        <dbReference type="ARBA" id="ARBA00022763"/>
    </source>
</evidence>
<feature type="domain" description="Mre11 DNA-binding" evidence="19">
    <location>
        <begin position="244"/>
        <end position="425"/>
    </location>
</feature>
<dbReference type="GO" id="GO:0000724">
    <property type="term" value="P:double-strand break repair via homologous recombination"/>
    <property type="evidence" value="ECO:0007669"/>
    <property type="project" value="TreeGrafter"/>
</dbReference>
<dbReference type="OMA" id="MVRTMEI"/>
<evidence type="ECO:0000256" key="4">
    <source>
        <dbReference type="ARBA" id="ARBA00009028"/>
    </source>
</evidence>
<dbReference type="InterPro" id="IPR007281">
    <property type="entry name" value="Mre11_DNA-bd"/>
</dbReference>
<dbReference type="GO" id="GO:0008296">
    <property type="term" value="F:3'-5'-DNA exonuclease activity"/>
    <property type="evidence" value="ECO:0007669"/>
    <property type="project" value="InterPro"/>
</dbReference>
<evidence type="ECO:0000313" key="20">
    <source>
        <dbReference type="EMBL" id="CDI97602.2"/>
    </source>
</evidence>
<dbReference type="EMBL" id="LN902844">
    <property type="protein sequence ID" value="CDI97602.2"/>
    <property type="molecule type" value="Genomic_DNA"/>
</dbReference>
<dbReference type="Proteomes" id="UP000017246">
    <property type="component" value="Unassembled WGS sequence"/>
</dbReference>
<dbReference type="PANTHER" id="PTHR10139:SF1">
    <property type="entry name" value="DOUBLE-STRAND BREAK REPAIR PROTEIN MRE11"/>
    <property type="match status" value="1"/>
</dbReference>
<dbReference type="PIRSF" id="PIRSF000882">
    <property type="entry name" value="DSB_repair_MRE11"/>
    <property type="match status" value="1"/>
</dbReference>
<keyword evidence="10 16" id="KW-0378">Hydrolase</keyword>
<proteinExistence type="inferred from homology"/>
<keyword evidence="21" id="KW-1185">Reference proteome</keyword>
<dbReference type="GO" id="GO:0035861">
    <property type="term" value="C:site of double-strand break"/>
    <property type="evidence" value="ECO:0007669"/>
    <property type="project" value="TreeGrafter"/>
</dbReference>
<evidence type="ECO:0000256" key="16">
    <source>
        <dbReference type="PIRNR" id="PIRNR000882"/>
    </source>
</evidence>
<comment type="similarity">
    <text evidence="4 16">Belongs to the MRE11/RAD32 family.</text>
</comment>
<dbReference type="Gene3D" id="3.60.21.10">
    <property type="match status" value="1"/>
</dbReference>
<keyword evidence="14 16" id="KW-0539">Nucleus</keyword>
<evidence type="ECO:0000256" key="14">
    <source>
        <dbReference type="ARBA" id="ARBA00023242"/>
    </source>
</evidence>
<evidence type="ECO:0000256" key="15">
    <source>
        <dbReference type="ARBA" id="ARBA00023254"/>
    </source>
</evidence>
<evidence type="ECO:0000256" key="13">
    <source>
        <dbReference type="ARBA" id="ARBA00023211"/>
    </source>
</evidence>
<evidence type="ECO:0000256" key="17">
    <source>
        <dbReference type="PIRSR" id="PIRSR000882-1"/>
    </source>
</evidence>
<keyword evidence="8 16" id="KW-0255">Endonuclease</keyword>
<dbReference type="GO" id="GO:0000723">
    <property type="term" value="P:telomere maintenance"/>
    <property type="evidence" value="ECO:0007669"/>
    <property type="project" value="TreeGrafter"/>
</dbReference>
<keyword evidence="11 16" id="KW-0269">Exonuclease</keyword>
<evidence type="ECO:0000256" key="6">
    <source>
        <dbReference type="ARBA" id="ARBA00022722"/>
    </source>
</evidence>
<feature type="compositionally biased region" description="Polar residues" evidence="18">
    <location>
        <begin position="565"/>
        <end position="582"/>
    </location>
</feature>
<dbReference type="GO" id="GO:0042138">
    <property type="term" value="P:meiotic DNA double-strand break formation"/>
    <property type="evidence" value="ECO:0007669"/>
    <property type="project" value="TreeGrafter"/>
</dbReference>
<dbReference type="GO" id="GO:0000014">
    <property type="term" value="F:single-stranded DNA endodeoxyribonuclease activity"/>
    <property type="evidence" value="ECO:0007669"/>
    <property type="project" value="TreeGrafter"/>
</dbReference>
<dbReference type="GO" id="GO:0007095">
    <property type="term" value="P:mitotic G2 DNA damage checkpoint signaling"/>
    <property type="evidence" value="ECO:0007669"/>
    <property type="project" value="TreeGrafter"/>
</dbReference>
<dbReference type="Pfam" id="PF04152">
    <property type="entry name" value="Mre11_DNA_bind"/>
    <property type="match status" value="1"/>
</dbReference>
<keyword evidence="12 16" id="KW-0234">DNA repair</keyword>
<keyword evidence="15 16" id="KW-0469">Meiosis</keyword>
<evidence type="ECO:0000256" key="10">
    <source>
        <dbReference type="ARBA" id="ARBA00022801"/>
    </source>
</evidence>
<comment type="function">
    <text evidence="16">Core component of the MRN complex, which plays a central role in double-strand break (DSB) repair, DNA recombination, maintenance of telomere integrity and meiosis. The MRN complex is involved in the repair of DNA double-strand breaks (DSBs) via homologous recombination (HR), an error-free mechanism which primarily occurs during S and G2 phases. The complex (1) mediates the end resection of damaged DNA, which generates proper single-stranded DNA, a key initial steps in HR, and is (2) required for the recruitment of other repair factors and efficient activation of ATM and ATR upon DNA damage. Within the MRN complex, MRE11 possesses both single-strand endonuclease activity and double-strand-specific 3'-5' exonuclease activity. MRE11 first endonucleolytically cleaves the 5' strand at DNA DSB ends to prevent non-homologous end joining (NHEJ) and licence HR. It then generates a single-stranded DNA gap via 3' to 5' exonucleolytic degradation, which is required for single-strand invasion and recombination.</text>
</comment>
<dbReference type="InterPro" id="IPR003701">
    <property type="entry name" value="Mre11"/>
</dbReference>
<feature type="region of interest" description="Disordered" evidence="18">
    <location>
        <begin position="563"/>
        <end position="600"/>
    </location>
</feature>
<dbReference type="OrthoDB" id="30417at2759"/>
<reference evidence="20" key="2">
    <citation type="submission" date="2015-11" db="EMBL/GenBank/DDBJ databases">
        <authorList>
            <person name="Zhang Y."/>
            <person name="Guo Z."/>
        </authorList>
    </citation>
    <scope>NUCLEOTIDE SEQUENCE</scope>
</reference>
<gene>
    <name evidence="20" type="ORF">EmuJ_000139050</name>
</gene>
<dbReference type="GO" id="GO:0006303">
    <property type="term" value="P:double-strand break repair via nonhomologous end joining"/>
    <property type="evidence" value="ECO:0007669"/>
    <property type="project" value="TreeGrafter"/>
</dbReference>
<evidence type="ECO:0000256" key="2">
    <source>
        <dbReference type="ARBA" id="ARBA00004123"/>
    </source>
</evidence>
<dbReference type="STRING" id="6211.A0A087VZ35"/>
<comment type="cofactor">
    <cofactor evidence="1 16">
        <name>Mn(2+)</name>
        <dbReference type="ChEBI" id="CHEBI:29035"/>
    </cofactor>
</comment>
<name>A0A087VZ35_ECHMU</name>
<feature type="active site" description="Proton donor" evidence="17">
    <location>
        <position position="104"/>
    </location>
</feature>
<evidence type="ECO:0000256" key="5">
    <source>
        <dbReference type="ARBA" id="ARBA00022454"/>
    </source>
</evidence>
<evidence type="ECO:0000256" key="7">
    <source>
        <dbReference type="ARBA" id="ARBA00022723"/>
    </source>
</evidence>
<evidence type="ECO:0000259" key="19">
    <source>
        <dbReference type="SMART" id="SM01347"/>
    </source>
</evidence>
<comment type="subcellular location">
    <subcellularLocation>
        <location evidence="3">Chromosome</location>
    </subcellularLocation>
    <subcellularLocation>
        <location evidence="2 16">Nucleus</location>
    </subcellularLocation>
</comment>
<keyword evidence="9 16" id="KW-0227">DNA damage</keyword>
<organism evidence="20 21">
    <name type="scientific">Echinococcus multilocularis</name>
    <name type="common">Fox tapeworm</name>
    <dbReference type="NCBI Taxonomy" id="6211"/>
    <lineage>
        <taxon>Eukaryota</taxon>
        <taxon>Metazoa</taxon>
        <taxon>Spiralia</taxon>
        <taxon>Lophotrochozoa</taxon>
        <taxon>Platyhelminthes</taxon>
        <taxon>Cestoda</taxon>
        <taxon>Eucestoda</taxon>
        <taxon>Cyclophyllidea</taxon>
        <taxon>Taeniidae</taxon>
        <taxon>Echinococcus</taxon>
    </lineage>
</organism>
<accession>A0A087VZ35</accession>
<evidence type="ECO:0000256" key="1">
    <source>
        <dbReference type="ARBA" id="ARBA00001936"/>
    </source>
</evidence>
<evidence type="ECO:0000256" key="12">
    <source>
        <dbReference type="ARBA" id="ARBA00023204"/>
    </source>
</evidence>
<dbReference type="GO" id="GO:0030145">
    <property type="term" value="F:manganese ion binding"/>
    <property type="evidence" value="ECO:0007669"/>
    <property type="project" value="UniProtKB-UniRule"/>
</dbReference>
<keyword evidence="6 16" id="KW-0540">Nuclease</keyword>
<evidence type="ECO:0000256" key="18">
    <source>
        <dbReference type="SAM" id="MobiDB-lite"/>
    </source>
</evidence>
<dbReference type="AlphaFoldDB" id="A0A087VZ35"/>
<dbReference type="SMART" id="SM01347">
    <property type="entry name" value="Mre11_DNA_bind"/>
    <property type="match status" value="1"/>
</dbReference>
<keyword evidence="13 16" id="KW-0464">Manganese</keyword>
<reference evidence="20" key="1">
    <citation type="journal article" date="2013" name="Nature">
        <title>The genomes of four tapeworm species reveal adaptations to parasitism.</title>
        <authorList>
            <person name="Tsai I.J."/>
            <person name="Zarowiecki M."/>
            <person name="Holroyd N."/>
            <person name="Garciarrubio A."/>
            <person name="Sanchez-Flores A."/>
            <person name="Brooks K.L."/>
            <person name="Tracey A."/>
            <person name="Bobes R.J."/>
            <person name="Fragoso G."/>
            <person name="Sciutto E."/>
            <person name="Aslett M."/>
            <person name="Beasley H."/>
            <person name="Bennett H.M."/>
            <person name="Cai J."/>
            <person name="Camicia F."/>
            <person name="Clark R."/>
            <person name="Cucher M."/>
            <person name="De Silva N."/>
            <person name="Day T.A."/>
            <person name="Deplazes P."/>
            <person name="Estrada K."/>
            <person name="Fernandez C."/>
            <person name="Holland P.W."/>
            <person name="Hou J."/>
            <person name="Hu S."/>
            <person name="Huckvale T."/>
            <person name="Hung S.S."/>
            <person name="Kamenetzky L."/>
            <person name="Keane J.A."/>
            <person name="Kiss F."/>
            <person name="Koziol U."/>
            <person name="Lambert O."/>
            <person name="Liu K."/>
            <person name="Luo X."/>
            <person name="Luo Y."/>
            <person name="Macchiaroli N."/>
            <person name="Nichol S."/>
            <person name="Paps J."/>
            <person name="Parkinson J."/>
            <person name="Pouchkina-Stantcheva N."/>
            <person name="Riddiford N."/>
            <person name="Rosenzvit M."/>
            <person name="Salinas G."/>
            <person name="Wasmuth J.D."/>
            <person name="Zamanian M."/>
            <person name="Zheng Y."/>
            <person name="Cai X."/>
            <person name="Soberon X."/>
            <person name="Olson P.D."/>
            <person name="Laclette J.P."/>
            <person name="Brehm K."/>
            <person name="Berriman M."/>
            <person name="Garciarrubio A."/>
            <person name="Bobes R.J."/>
            <person name="Fragoso G."/>
            <person name="Sanchez-Flores A."/>
            <person name="Estrada K."/>
            <person name="Cevallos M.A."/>
            <person name="Morett E."/>
            <person name="Gonzalez V."/>
            <person name="Portillo T."/>
            <person name="Ochoa-Leyva A."/>
            <person name="Jose M.V."/>
            <person name="Sciutto E."/>
            <person name="Landa A."/>
            <person name="Jimenez L."/>
            <person name="Valdes V."/>
            <person name="Carrero J.C."/>
            <person name="Larralde C."/>
            <person name="Morales-Montor J."/>
            <person name="Limon-Lason J."/>
            <person name="Soberon X."/>
            <person name="Laclette J.P."/>
        </authorList>
    </citation>
    <scope>NUCLEOTIDE SEQUENCE [LARGE SCALE GENOMIC DNA]</scope>
</reference>
<evidence type="ECO:0000256" key="11">
    <source>
        <dbReference type="ARBA" id="ARBA00022839"/>
    </source>
</evidence>
<evidence type="ECO:0000313" key="21">
    <source>
        <dbReference type="Proteomes" id="UP000017246"/>
    </source>
</evidence>
<dbReference type="CDD" id="cd00840">
    <property type="entry name" value="MPP_Mre11_N"/>
    <property type="match status" value="1"/>
</dbReference>
<dbReference type="GO" id="GO:0031573">
    <property type="term" value="P:mitotic intra-S DNA damage checkpoint signaling"/>
    <property type="evidence" value="ECO:0007669"/>
    <property type="project" value="TreeGrafter"/>
</dbReference>
<dbReference type="GO" id="GO:0030870">
    <property type="term" value="C:Mre11 complex"/>
    <property type="evidence" value="ECO:0007669"/>
    <property type="project" value="UniProtKB-UniRule"/>
</dbReference>
<dbReference type="Pfam" id="PF00149">
    <property type="entry name" value="Metallophos"/>
    <property type="match status" value="1"/>
</dbReference>
<dbReference type="InterPro" id="IPR029052">
    <property type="entry name" value="Metallo-depent_PP-like"/>
</dbReference>
<protein>
    <recommendedName>
        <fullName evidence="16">Double-strand break repair protein</fullName>
    </recommendedName>
</protein>
<evidence type="ECO:0000256" key="3">
    <source>
        <dbReference type="ARBA" id="ARBA00004286"/>
    </source>
</evidence>
<feature type="compositionally biased region" description="Basic residues" evidence="18">
    <location>
        <begin position="584"/>
        <end position="598"/>
    </location>
</feature>